<accession>A0A1Y2BJT3</accession>
<dbReference type="Gene3D" id="3.90.1200.10">
    <property type="match status" value="1"/>
</dbReference>
<dbReference type="EC" id="2.7.1.172" evidence="1"/>
<dbReference type="PANTHER" id="PTHR12149:SF8">
    <property type="entry name" value="PROTEIN-RIBULOSAMINE 3-KINASE"/>
    <property type="match status" value="1"/>
</dbReference>
<dbReference type="Proteomes" id="UP000193986">
    <property type="component" value="Unassembled WGS sequence"/>
</dbReference>
<dbReference type="OrthoDB" id="5772781at2759"/>
<comment type="catalytic activity">
    <reaction evidence="2">
        <text>N(6)-D-ribulosyl-L-lysyl-[protein] + ATP = N(6)-(3-O-phospho-D-ribulosyl)-L-lysyl-[protein] + ADP + H(+)</text>
        <dbReference type="Rhea" id="RHEA:48432"/>
        <dbReference type="Rhea" id="RHEA-COMP:12103"/>
        <dbReference type="Rhea" id="RHEA-COMP:12104"/>
        <dbReference type="ChEBI" id="CHEBI:15378"/>
        <dbReference type="ChEBI" id="CHEBI:30616"/>
        <dbReference type="ChEBI" id="CHEBI:90418"/>
        <dbReference type="ChEBI" id="CHEBI:90420"/>
        <dbReference type="ChEBI" id="CHEBI:456216"/>
        <dbReference type="EC" id="2.7.1.172"/>
    </reaction>
    <physiologicalReaction direction="left-to-right" evidence="2">
        <dbReference type="Rhea" id="RHEA:48433"/>
    </physiologicalReaction>
</comment>
<evidence type="ECO:0000313" key="5">
    <source>
        <dbReference type="Proteomes" id="UP000193986"/>
    </source>
</evidence>
<dbReference type="FunFam" id="3.90.1200.10:FF:000018">
    <property type="entry name" value="Fructosamine-3-kinase, putative"/>
    <property type="match status" value="1"/>
</dbReference>
<keyword evidence="3" id="KW-0808">Transferase</keyword>
<dbReference type="PANTHER" id="PTHR12149">
    <property type="entry name" value="FRUCTOSAMINE 3 KINASE-RELATED PROTEIN"/>
    <property type="match status" value="1"/>
</dbReference>
<dbReference type="GO" id="GO:0102193">
    <property type="term" value="F:protein-ribulosamine 3-kinase activity"/>
    <property type="evidence" value="ECO:0007669"/>
    <property type="project" value="UniProtKB-EC"/>
</dbReference>
<keyword evidence="3 4" id="KW-0418">Kinase</keyword>
<gene>
    <name evidence="4" type="ORF">BCR39DRAFT_516257</name>
</gene>
<sequence>MPGLHPLTLSIFKSAGIDASVLTPSRGFVSDPSTGEKYFCKTGSNVAQMRGETESLRAMALTAPSLVPRVVGFEVNGLDREAGMVSQYFDFSSSRSADAQKALGQKLAEMHRPPKGNTGEYNGKYGFGVPTHCGVTEQDNTWEENWEVFYRDRRLGDLVRRIGDGQINQEWERMKDKVVPLLLSDIQPPPKPVILHGDLWSGNVGFDSASSSPIIFDPSSYYGHNEADLGITHMFGGFSSAFYEAYHEIHPKSEPYYEERQKLYELYHHLNHTLMFGGGYRSGSLSIMRGLIKWADDL</sequence>
<reference evidence="4 5" key="1">
    <citation type="submission" date="2016-07" db="EMBL/GenBank/DDBJ databases">
        <title>Pervasive Adenine N6-methylation of Active Genes in Fungi.</title>
        <authorList>
            <consortium name="DOE Joint Genome Institute"/>
            <person name="Mondo S.J."/>
            <person name="Dannebaum R.O."/>
            <person name="Kuo R.C."/>
            <person name="Labutti K."/>
            <person name="Haridas S."/>
            <person name="Kuo A."/>
            <person name="Salamov A."/>
            <person name="Ahrendt S.R."/>
            <person name="Lipzen A."/>
            <person name="Sullivan W."/>
            <person name="Andreopoulos W.B."/>
            <person name="Clum A."/>
            <person name="Lindquist E."/>
            <person name="Daum C."/>
            <person name="Ramamoorthy G.K."/>
            <person name="Gryganskyi A."/>
            <person name="Culley D."/>
            <person name="Magnuson J.K."/>
            <person name="James T.Y."/>
            <person name="O'Malley M.A."/>
            <person name="Stajich J.E."/>
            <person name="Spatafora J.W."/>
            <person name="Visel A."/>
            <person name="Grigoriev I.V."/>
        </authorList>
    </citation>
    <scope>NUCLEOTIDE SEQUENCE [LARGE SCALE GENOMIC DNA]</scope>
    <source>
        <strain evidence="4 5">68-887.2</strain>
    </source>
</reference>
<evidence type="ECO:0000256" key="1">
    <source>
        <dbReference type="ARBA" id="ARBA00011961"/>
    </source>
</evidence>
<name>A0A1Y2BJT3_9TREE</name>
<dbReference type="InterPro" id="IPR016477">
    <property type="entry name" value="Fructo-/Ketosamine-3-kinase"/>
</dbReference>
<dbReference type="Pfam" id="PF03881">
    <property type="entry name" value="Fructosamin_kin"/>
    <property type="match status" value="1"/>
</dbReference>
<dbReference type="InParanoid" id="A0A1Y2BJT3"/>
<evidence type="ECO:0000256" key="3">
    <source>
        <dbReference type="PIRNR" id="PIRNR006221"/>
    </source>
</evidence>
<evidence type="ECO:0000313" key="4">
    <source>
        <dbReference type="EMBL" id="ORY35032.1"/>
    </source>
</evidence>
<keyword evidence="5" id="KW-1185">Reference proteome</keyword>
<evidence type="ECO:0000256" key="2">
    <source>
        <dbReference type="ARBA" id="ARBA00048655"/>
    </source>
</evidence>
<dbReference type="GO" id="GO:0016301">
    <property type="term" value="F:kinase activity"/>
    <property type="evidence" value="ECO:0007669"/>
    <property type="project" value="UniProtKB-UniRule"/>
</dbReference>
<dbReference type="AlphaFoldDB" id="A0A1Y2BJT3"/>
<organism evidence="4 5">
    <name type="scientific">Naematelia encephala</name>
    <dbReference type="NCBI Taxonomy" id="71784"/>
    <lineage>
        <taxon>Eukaryota</taxon>
        <taxon>Fungi</taxon>
        <taxon>Dikarya</taxon>
        <taxon>Basidiomycota</taxon>
        <taxon>Agaricomycotina</taxon>
        <taxon>Tremellomycetes</taxon>
        <taxon>Tremellales</taxon>
        <taxon>Naemateliaceae</taxon>
        <taxon>Naematelia</taxon>
    </lineage>
</organism>
<dbReference type="InterPro" id="IPR011009">
    <property type="entry name" value="Kinase-like_dom_sf"/>
</dbReference>
<protein>
    <recommendedName>
        <fullName evidence="1">protein-ribulosamine 3-kinase</fullName>
        <ecNumber evidence="1">2.7.1.172</ecNumber>
    </recommendedName>
</protein>
<comment type="caution">
    <text evidence="4">The sequence shown here is derived from an EMBL/GenBank/DDBJ whole genome shotgun (WGS) entry which is preliminary data.</text>
</comment>
<dbReference type="EMBL" id="MCFC01000002">
    <property type="protein sequence ID" value="ORY35032.1"/>
    <property type="molecule type" value="Genomic_DNA"/>
</dbReference>
<dbReference type="SUPFAM" id="SSF56112">
    <property type="entry name" value="Protein kinase-like (PK-like)"/>
    <property type="match status" value="1"/>
</dbReference>
<comment type="similarity">
    <text evidence="3">Belongs to the fructosamine kinase family.</text>
</comment>
<dbReference type="PIRSF" id="PIRSF006221">
    <property type="entry name" value="Ketosamine-3-kinase"/>
    <property type="match status" value="1"/>
</dbReference>
<proteinExistence type="inferred from homology"/>